<protein>
    <submittedName>
        <fullName evidence="5">Metallophosphatase</fullName>
    </submittedName>
    <submittedName>
        <fullName evidence="3">Uncharacterized metallophosphoesterase Cj0846</fullName>
        <ecNumber evidence="3">3.1.-.-</ecNumber>
    </submittedName>
</protein>
<name>A0A174QX31_PARDI</name>
<dbReference type="RefSeq" id="WP_005859131.1">
    <property type="nucleotide sequence ID" value="NZ_AP019729.1"/>
</dbReference>
<gene>
    <name evidence="4" type="ORF">ERS852380_00455</name>
    <name evidence="3" type="ORF">ERS852429_02518</name>
    <name evidence="5" type="ORF">GKD59_19580</name>
    <name evidence="6" type="ORF">GKD67_14890</name>
    <name evidence="7" type="ORF">GKD70_21350</name>
    <name evidence="8" type="ORF">HHO38_19865</name>
</gene>
<organism evidence="3 10">
    <name type="scientific">Parabacteroides distasonis</name>
    <dbReference type="NCBI Taxonomy" id="823"/>
    <lineage>
        <taxon>Bacteria</taxon>
        <taxon>Pseudomonadati</taxon>
        <taxon>Bacteroidota</taxon>
        <taxon>Bacteroidia</taxon>
        <taxon>Bacteroidales</taxon>
        <taxon>Tannerellaceae</taxon>
        <taxon>Parabacteroides</taxon>
    </lineage>
</organism>
<dbReference type="EMBL" id="WKLT01000024">
    <property type="protein sequence ID" value="MRY60062.1"/>
    <property type="molecule type" value="Genomic_DNA"/>
</dbReference>
<dbReference type="InterPro" id="IPR029052">
    <property type="entry name" value="Metallo-depent_PP-like"/>
</dbReference>
<evidence type="ECO:0000256" key="1">
    <source>
        <dbReference type="SAM" id="Phobius"/>
    </source>
</evidence>
<dbReference type="OMA" id="MAPNHLI"/>
<evidence type="ECO:0000313" key="7">
    <source>
        <dbReference type="EMBL" id="MSB75811.1"/>
    </source>
</evidence>
<evidence type="ECO:0000313" key="5">
    <source>
        <dbReference type="EMBL" id="MRY60062.1"/>
    </source>
</evidence>
<keyword evidence="1" id="KW-0812">Transmembrane</keyword>
<dbReference type="Proteomes" id="UP000463337">
    <property type="component" value="Unassembled WGS sequence"/>
</dbReference>
<keyword evidence="1" id="KW-0472">Membrane</keyword>
<dbReference type="PANTHER" id="PTHR31302:SF0">
    <property type="entry name" value="TRANSMEMBRANE PROTEIN WITH METALLOPHOSPHOESTERASE DOMAIN"/>
    <property type="match status" value="1"/>
</dbReference>
<evidence type="ECO:0000313" key="13">
    <source>
        <dbReference type="Proteomes" id="UP000463337"/>
    </source>
</evidence>
<evidence type="ECO:0000313" key="12">
    <source>
        <dbReference type="Proteomes" id="UP000461276"/>
    </source>
</evidence>
<dbReference type="InterPro" id="IPR051158">
    <property type="entry name" value="Metallophosphoesterase_sf"/>
</dbReference>
<sequence length="392" mass="44950">MKVFIQSIVAQLLLNPYIFWRGYQALPPKKSCRIPFILFFVLELSLYFFGFIFRNELPDNVIITIQYICNTWYIASIYITLSLLVLELIRLSQRIKPWFPKWMKGHWQQTKLTLFFLIVFGVTGLMIHAYHTVMNPIVKNVYITLPKAAGDRDSLTIVMMSDLHIGEVIGKDLVQKYVALSNAQHPDMVVLAGDIMDYESRFAENAHIEDDLKQLKAPLGVYIIYGNHEYRANRNAKYRWLQKTGGTLLIDSVVQPDSTFYLIGRDDFIHKKRKSLHSLMEGVDTGKPIIVLDHQPWSFAEMNMNGVDLGLHGHTHNGQLWPYPLLMKLVYECPYGYYKKGPTQFYVSSGIGIAGPPYRVGTVSELVVLHIRFKAPKQTGERGKSTMPIQGS</sequence>
<reference evidence="8 14" key="3">
    <citation type="submission" date="2020-04" db="EMBL/GenBank/DDBJ databases">
        <title>Complete Genomes and Methylome analysis of CBBP consortium that reverse antibiotic-induced susceptibility to vancomycin-resistant Enterococcus faecium infection.</title>
        <authorList>
            <person name="Fomenkov A."/>
            <person name="Zhang Z."/>
            <person name="Pamer E."/>
            <person name="Roberts R.J."/>
        </authorList>
    </citation>
    <scope>NUCLEOTIDE SEQUENCE [LARGE SCALE GENOMIC DNA]</scope>
    <source>
        <strain evidence="14">CBBP</strain>
        <strain evidence="8">CBBP-1</strain>
    </source>
</reference>
<evidence type="ECO:0000259" key="2">
    <source>
        <dbReference type="Pfam" id="PF00149"/>
    </source>
</evidence>
<dbReference type="Gene3D" id="3.60.21.10">
    <property type="match status" value="1"/>
</dbReference>
<keyword evidence="1" id="KW-1133">Transmembrane helix</keyword>
<dbReference type="Proteomes" id="UP000501982">
    <property type="component" value="Chromosome"/>
</dbReference>
<feature type="transmembrane region" description="Helical" evidence="1">
    <location>
        <begin position="72"/>
        <end position="91"/>
    </location>
</feature>
<dbReference type="Pfam" id="PF00149">
    <property type="entry name" value="Metallophos"/>
    <property type="match status" value="1"/>
</dbReference>
<evidence type="ECO:0000313" key="6">
    <source>
        <dbReference type="EMBL" id="MRY94487.1"/>
    </source>
</evidence>
<feature type="transmembrane region" description="Helical" evidence="1">
    <location>
        <begin position="34"/>
        <end position="52"/>
    </location>
</feature>
<dbReference type="EMBL" id="WKMO01000034">
    <property type="protein sequence ID" value="MSB75811.1"/>
    <property type="molecule type" value="Genomic_DNA"/>
</dbReference>
<evidence type="ECO:0000313" key="4">
    <source>
        <dbReference type="EMBL" id="CUN47818.1"/>
    </source>
</evidence>
<keyword evidence="3" id="KW-0378">Hydrolase</keyword>
<dbReference type="GO" id="GO:0016787">
    <property type="term" value="F:hydrolase activity"/>
    <property type="evidence" value="ECO:0007669"/>
    <property type="project" value="UniProtKB-KW"/>
</dbReference>
<dbReference type="AlphaFoldDB" id="A0A174QX31"/>
<evidence type="ECO:0000313" key="10">
    <source>
        <dbReference type="Proteomes" id="UP000095591"/>
    </source>
</evidence>
<reference evidence="9 10" key="1">
    <citation type="submission" date="2015-09" db="EMBL/GenBank/DDBJ databases">
        <authorList>
            <consortium name="Pathogen Informatics"/>
        </authorList>
    </citation>
    <scope>NUCLEOTIDE SEQUENCE [LARGE SCALE GENOMIC DNA]</scope>
    <source>
        <strain evidence="4 9">2789STDY5608822</strain>
        <strain evidence="3 10">2789STDY5608872</strain>
    </source>
</reference>
<dbReference type="EMBL" id="CP051672">
    <property type="protein sequence ID" value="QJE30397.1"/>
    <property type="molecule type" value="Genomic_DNA"/>
</dbReference>
<dbReference type="Proteomes" id="UP000441609">
    <property type="component" value="Unassembled WGS sequence"/>
</dbReference>
<dbReference type="EMBL" id="WKMY01000010">
    <property type="protein sequence ID" value="MRY94487.1"/>
    <property type="molecule type" value="Genomic_DNA"/>
</dbReference>
<feature type="domain" description="Calcineurin-like phosphoesterase" evidence="2">
    <location>
        <begin position="156"/>
        <end position="317"/>
    </location>
</feature>
<feature type="transmembrane region" description="Helical" evidence="1">
    <location>
        <begin position="112"/>
        <end position="130"/>
    </location>
</feature>
<evidence type="ECO:0000313" key="11">
    <source>
        <dbReference type="Proteomes" id="UP000441609"/>
    </source>
</evidence>
<dbReference type="PANTHER" id="PTHR31302">
    <property type="entry name" value="TRANSMEMBRANE PROTEIN WITH METALLOPHOSPHOESTERASE DOMAIN-RELATED"/>
    <property type="match status" value="1"/>
</dbReference>
<evidence type="ECO:0000313" key="14">
    <source>
        <dbReference type="Proteomes" id="UP000501982"/>
    </source>
</evidence>
<dbReference type="Proteomes" id="UP000095591">
    <property type="component" value="Unassembled WGS sequence"/>
</dbReference>
<accession>A0A174QX31</accession>
<reference evidence="11 12" key="2">
    <citation type="journal article" date="2019" name="Nat. Med.">
        <title>A library of human gut bacterial isolates paired with longitudinal multiomics data enables mechanistic microbiome research.</title>
        <authorList>
            <person name="Poyet M."/>
            <person name="Groussin M."/>
            <person name="Gibbons S.M."/>
            <person name="Avila-Pacheco J."/>
            <person name="Jiang X."/>
            <person name="Kearney S.M."/>
            <person name="Perrotta A.R."/>
            <person name="Berdy B."/>
            <person name="Zhao S."/>
            <person name="Lieberman T.D."/>
            <person name="Swanson P.K."/>
            <person name="Smith M."/>
            <person name="Roesemann S."/>
            <person name="Alexander J.E."/>
            <person name="Rich S.A."/>
            <person name="Livny J."/>
            <person name="Vlamakis H."/>
            <person name="Clish C."/>
            <person name="Bullock K."/>
            <person name="Deik A."/>
            <person name="Scott J."/>
            <person name="Pierce K.A."/>
            <person name="Xavier R.J."/>
            <person name="Alm E.J."/>
        </authorList>
    </citation>
    <scope>NUCLEOTIDE SEQUENCE [LARGE SCALE GENOMIC DNA]</scope>
    <source>
        <strain evidence="7 11">BIOML-A20</strain>
        <strain evidence="5 13">BIOML-A41</strain>
        <strain evidence="6 12">BIOML-A9</strain>
    </source>
</reference>
<dbReference type="SUPFAM" id="SSF56300">
    <property type="entry name" value="Metallo-dependent phosphatases"/>
    <property type="match status" value="1"/>
</dbReference>
<evidence type="ECO:0000313" key="8">
    <source>
        <dbReference type="EMBL" id="QJE30397.1"/>
    </source>
</evidence>
<dbReference type="EC" id="3.1.-.-" evidence="3"/>
<dbReference type="EMBL" id="CYYK01000001">
    <property type="protein sequence ID" value="CUN47818.1"/>
    <property type="molecule type" value="Genomic_DNA"/>
</dbReference>
<dbReference type="InterPro" id="IPR004843">
    <property type="entry name" value="Calcineurin-like_PHP"/>
</dbReference>
<proteinExistence type="predicted"/>
<evidence type="ECO:0000313" key="9">
    <source>
        <dbReference type="Proteomes" id="UP000095455"/>
    </source>
</evidence>
<evidence type="ECO:0000313" key="3">
    <source>
        <dbReference type="EMBL" id="CUN20681.1"/>
    </source>
</evidence>
<dbReference type="EMBL" id="CYXP01000005">
    <property type="protein sequence ID" value="CUN20681.1"/>
    <property type="molecule type" value="Genomic_DNA"/>
</dbReference>
<dbReference type="Proteomes" id="UP000461276">
    <property type="component" value="Unassembled WGS sequence"/>
</dbReference>
<dbReference type="Proteomes" id="UP000095455">
    <property type="component" value="Unassembled WGS sequence"/>
</dbReference>